<dbReference type="InterPro" id="IPR009081">
    <property type="entry name" value="PP-bd_ACP"/>
</dbReference>
<dbReference type="InterPro" id="IPR014031">
    <property type="entry name" value="Ketoacyl_synth_C"/>
</dbReference>
<evidence type="ECO:0000256" key="7">
    <source>
        <dbReference type="SAM" id="MobiDB-lite"/>
    </source>
</evidence>
<dbReference type="InterPro" id="IPR057326">
    <property type="entry name" value="KR_dom"/>
</dbReference>
<evidence type="ECO:0000259" key="9">
    <source>
        <dbReference type="PROSITE" id="PS52004"/>
    </source>
</evidence>
<dbReference type="Pfam" id="PF16197">
    <property type="entry name" value="KAsynt_C_assoc"/>
    <property type="match status" value="1"/>
</dbReference>
<accession>A0A8E2FCN1</accession>
<dbReference type="InterPro" id="IPR016039">
    <property type="entry name" value="Thiolase-like"/>
</dbReference>
<dbReference type="Gene3D" id="3.30.300.30">
    <property type="match status" value="1"/>
</dbReference>
<evidence type="ECO:0000256" key="2">
    <source>
        <dbReference type="ARBA" id="ARBA00022553"/>
    </source>
</evidence>
<dbReference type="FunFam" id="3.40.50.980:FF:000001">
    <property type="entry name" value="Non-ribosomal peptide synthetase"/>
    <property type="match status" value="1"/>
</dbReference>
<dbReference type="Pfam" id="PF00698">
    <property type="entry name" value="Acyl_transf_1"/>
    <property type="match status" value="1"/>
</dbReference>
<gene>
    <name evidence="10" type="ORF">AOQ84DRAFT_428748</name>
</gene>
<dbReference type="Gene3D" id="3.40.366.10">
    <property type="entry name" value="Malonyl-Coenzyme A Acyl Carrier Protein, domain 2"/>
    <property type="match status" value="1"/>
</dbReference>
<feature type="region of interest" description="Disordered" evidence="7">
    <location>
        <begin position="2085"/>
        <end position="2104"/>
    </location>
</feature>
<dbReference type="InterPro" id="IPR016036">
    <property type="entry name" value="Malonyl_transacylase_ACP-bd"/>
</dbReference>
<dbReference type="Gene3D" id="3.40.50.720">
    <property type="entry name" value="NAD(P)-binding Rossmann-like Domain"/>
    <property type="match status" value="2"/>
</dbReference>
<dbReference type="InterPro" id="IPR036736">
    <property type="entry name" value="ACP-like_sf"/>
</dbReference>
<dbReference type="InterPro" id="IPR001227">
    <property type="entry name" value="Ac_transferase_dom_sf"/>
</dbReference>
<evidence type="ECO:0000256" key="4">
    <source>
        <dbReference type="ARBA" id="ARBA00022679"/>
    </source>
</evidence>
<dbReference type="InterPro" id="IPR016035">
    <property type="entry name" value="Acyl_Trfase/lysoPLipase"/>
</dbReference>
<dbReference type="Gene3D" id="3.40.47.10">
    <property type="match status" value="1"/>
</dbReference>
<dbReference type="InterPro" id="IPR013968">
    <property type="entry name" value="PKS_KR"/>
</dbReference>
<dbReference type="GO" id="GO:0016874">
    <property type="term" value="F:ligase activity"/>
    <property type="evidence" value="ECO:0007669"/>
    <property type="project" value="UniProtKB-KW"/>
</dbReference>
<dbReference type="InterPro" id="IPR032821">
    <property type="entry name" value="PKS_assoc"/>
</dbReference>
<dbReference type="FunFam" id="3.40.47.10:FF:000019">
    <property type="entry name" value="Polyketide synthase type I"/>
    <property type="match status" value="1"/>
</dbReference>
<dbReference type="SUPFAM" id="SSF56801">
    <property type="entry name" value="Acetyl-CoA synthetase-like"/>
    <property type="match status" value="1"/>
</dbReference>
<dbReference type="InterPro" id="IPR050091">
    <property type="entry name" value="PKS_NRPS_Biosynth_Enz"/>
</dbReference>
<sequence length="2609" mass="282970">MTRNVDATISEQDRRTLIEQFNSTDDATTLGFCLPQLFEYAAERYPNNIAVISGSTELAYRTLNALANRLARVLVKERGVGRGDLVGVALDRSIDLIVSVLAVLKSGAAYVPIDPAFPAERITHMMNDAGPKLVIASDSTLAALSSWKEVCLSIDELRGKMENSDSSNPSTRDVQPEDLVYVIYTSGSTGRPKGVEANHGALCNLLLSMQREPGCDPEDRLLAVATVSFDMSILDLLLPLVSGATTVIAQTCELRDPGALLGLMERHGVTMIQATPSFWQMLLDGGWRGSPRLAKILTAGEPISRRLLDRLLAYADRVWNGYGPTEATVYSSVGMVSRDDRDIVIGNPIANFRLYVLHVEDQSPVPLGCLGELYIGGVGVNCGYRNNPELTRSRFLENNPFHKGRLYRSGDLARFIAPGKLSLVGRTDSQVKVRGYRIELGDISAAITEHKDVSAAVVVTREDQLVAYYVRDNKDNNDNNDEKNSQNKKYAASSLDRVLRPWLAERRPAYMMPAFFVEMDAFPMTLNGKIDRKALPDPAAATAGTRVITAEPQTEMERRVLAVWSRVLGHDCIGINDNFFQVGGNSLRVPRVKMELEKLLGRPVLTAKLFEHYTIKTLAAYLDRSEINGNTTTKYVHPSLDIQQQQQHCRFSLDDNKNSNGRNTRNDNNYEDIAIISMACRLPGGVTNPEQYWELLEKGGDGITDVPKNRWDADMLYDADPDAPGKSCCRRGGFIMDGIDSFDAPFFGISPREARTLEPTQHIMLETCWEGLERAGYTMQQLRGSQTGVFIGQTNVSAYNAARDLIDLDGYAVTGSIGAAISGRISYILGLEGPSLTVDTACSSSLVSTHLACTALRQGECDMAVAGGVTLMLSPGLHVEFSKLRGMSPDGSCRAFDADTQGTGFSEGSTAVVLKRLSDAQRDGDTIHAVLRGSAINHGGRRAASLTTPSGSAQERLIRTALVTSGLKPSEIDYIDAHGTATKLGDPIEGTALADIFGGRSPAQEPLWVGSVKSNIGHTQAAAGLASVLKVVLAMQHSMLPRTLHVTEPTPLVDWENANMALVLENRPWHPVNNKPRRAGVSSFGISGTNAHIIVEEAPSQTIIATRRENNLPLPPTVSFLVSGQTDVALRQQAEKLRRHIIDTISDNDNHYLGDLAYSLATTRNHFRRRLVLMGDNKADLLMKLASCSVDGPSELLPPAGVIRSSSSNSNEEPHLAMLLTGQGSQRLGMGKGLCEAYPPFREALEDVIAHFPDLGTPLLDVMWADPQSEAAALLHRTDFAQPAIFALEVALYRLWQSWGVQPQIVLGHSVGEIAAIHIAGVLDLSDACRLVAARGRLMQALASSRSGSMASLEANAAEITAAISALGLDGKVDIAGYNTPMQTVVSGDVDAVKGVTTHFARQLGRKVKMLEVSHAFHSFHMDDMLPAFRAVAETLRFNPPKLAVVSSLTGRLAEAGQLERPDYWVQQTRRAVRFSDSIQTLYHQQGVNMFLELGPQPVLSGMAAACLAADQQQDGNNDELPAFLPSLTTGKKDDISVVQRTLAELHVRHVPTDWPAYFKPFNCQRVELPTYAFQRERFYQRDPSRVMNGSLNSLNNHAATTNDQTNGVHLGGSSSERFEFEVDWHPVDRENVQLSGGSSWGLLCPGGDVAWASEAKMNLSRAGIRLTQVQQLQDAEQLDGLICLWDDSSDADVLRQAYHFTAEALAQLQAAARMSFAPPLVWVTRQAVGIRAHDGDANDNNKEKGLGTGPLWGLMRTARNEHPELRLRLIDVGEGKVALEALAPALMLAADEPECAVRHGRVLVPRIQRANVPKLVVEQRQSFLRQDGAVLITGGLGGIGKQVAKWLASTHQIHDLVLTSRRGMEAPGVEALVDELAQLGATATVVACDVGDLDSMKPVMAMFSNERPLRGVVHAAGVVDNGVLSAMTPERCATTFAPKVDGAWHLHQLTRHMDLDLFMMFSSISGVLGMPGLGNYAAANTFLDVLAHLRRAQHLPASSVAYGVWGGDGMATGLTGRTTLTHLAKFGLDPLTPEDGLKLFEQAVRSGRALTVAAALDPERLRSYLEEEAEGGEIPPLYRTLLRQREGGRSSSSSKAQKDGRGWNLRKALSEAAPEQHAAIVLTMVRETVAKALGFTSAEQVDVNVPLQDIGFDSLTAVLMRNQLANLTSLKTLSASSITWDYPNLRALSQFLLSQLQAQEDSLVSTPTTVGQPANGTTLATATSSLVTAAIKKGCLDPNFTFNNIGEVQRPESVFITGATGFVGAFILHELLELGIAAHCLVRADGIDHGKQRLVAALANYDLWKPDYAPLLNAVVGDAAQPLFGLAEAAFDELAGRVDAICHSGALVDWMRPLNDYIGPNVVSAHEVFRLASRGRGKAVHVVSTLATLPMHLGYEVPENDREYGYSTSKYMAERMVAAARWRGAKASVYRVPFVTASAATGHFRLDRGDFLHNLIAGSIEMGSFPSLDADLSVVQPVDYLCKTIVAVMVKDRSRIGHDFDFVNKYAVNCNHFFKLMMGAVAGGGNGHDLLPFPQWQQRALAYAAAHPTSSLARIAAVVDGLADESAAAAMLKGLPAGGQVFGGDVYPAPLVDEQLCHFFCQSRVTLY</sequence>
<dbReference type="PROSITE" id="PS50075">
    <property type="entry name" value="CARRIER"/>
    <property type="match status" value="2"/>
</dbReference>
<feature type="domain" description="Carrier" evidence="8">
    <location>
        <begin position="551"/>
        <end position="626"/>
    </location>
</feature>
<evidence type="ECO:0000313" key="10">
    <source>
        <dbReference type="EMBL" id="OCL14727.1"/>
    </source>
</evidence>
<dbReference type="InterPro" id="IPR000873">
    <property type="entry name" value="AMP-dep_synth/lig_dom"/>
</dbReference>
<dbReference type="GO" id="GO:0004312">
    <property type="term" value="F:fatty acid synthase activity"/>
    <property type="evidence" value="ECO:0007669"/>
    <property type="project" value="TreeGrafter"/>
</dbReference>
<evidence type="ECO:0000256" key="1">
    <source>
        <dbReference type="ARBA" id="ARBA00022450"/>
    </source>
</evidence>
<reference evidence="10 11" key="1">
    <citation type="journal article" date="2016" name="Nat. Commun.">
        <title>Ectomycorrhizal ecology is imprinted in the genome of the dominant symbiotic fungus Cenococcum geophilum.</title>
        <authorList>
            <consortium name="DOE Joint Genome Institute"/>
            <person name="Peter M."/>
            <person name="Kohler A."/>
            <person name="Ohm R.A."/>
            <person name="Kuo A."/>
            <person name="Krutzmann J."/>
            <person name="Morin E."/>
            <person name="Arend M."/>
            <person name="Barry K.W."/>
            <person name="Binder M."/>
            <person name="Choi C."/>
            <person name="Clum A."/>
            <person name="Copeland A."/>
            <person name="Grisel N."/>
            <person name="Haridas S."/>
            <person name="Kipfer T."/>
            <person name="LaButti K."/>
            <person name="Lindquist E."/>
            <person name="Lipzen A."/>
            <person name="Maire R."/>
            <person name="Meier B."/>
            <person name="Mihaltcheva S."/>
            <person name="Molinier V."/>
            <person name="Murat C."/>
            <person name="Poggeler S."/>
            <person name="Quandt C.A."/>
            <person name="Sperisen C."/>
            <person name="Tritt A."/>
            <person name="Tisserant E."/>
            <person name="Crous P.W."/>
            <person name="Henrissat B."/>
            <person name="Nehls U."/>
            <person name="Egli S."/>
            <person name="Spatafora J.W."/>
            <person name="Grigoriev I.V."/>
            <person name="Martin F.M."/>
        </authorList>
    </citation>
    <scope>NUCLEOTIDE SEQUENCE [LARGE SCALE GENOMIC DNA]</scope>
    <source>
        <strain evidence="10 11">CBS 207.34</strain>
    </source>
</reference>
<feature type="region of interest" description="Disordered" evidence="7">
    <location>
        <begin position="471"/>
        <end position="490"/>
    </location>
</feature>
<dbReference type="Pfam" id="PF13193">
    <property type="entry name" value="AMP-binding_C"/>
    <property type="match status" value="1"/>
</dbReference>
<evidence type="ECO:0000259" key="8">
    <source>
        <dbReference type="PROSITE" id="PS50075"/>
    </source>
</evidence>
<dbReference type="InterPro" id="IPR020806">
    <property type="entry name" value="PKS_PP-bd"/>
</dbReference>
<dbReference type="CDD" id="cd00833">
    <property type="entry name" value="PKS"/>
    <property type="match status" value="1"/>
</dbReference>
<dbReference type="NCBIfam" id="TIGR01733">
    <property type="entry name" value="AA-adenyl-dom"/>
    <property type="match status" value="1"/>
</dbReference>
<dbReference type="InterPro" id="IPR025110">
    <property type="entry name" value="AMP-bd_C"/>
</dbReference>
<dbReference type="PROSITE" id="PS52004">
    <property type="entry name" value="KS3_2"/>
    <property type="match status" value="1"/>
</dbReference>
<dbReference type="Pfam" id="PF00109">
    <property type="entry name" value="ketoacyl-synt"/>
    <property type="match status" value="1"/>
</dbReference>
<keyword evidence="11" id="KW-1185">Reference proteome</keyword>
<dbReference type="Gene3D" id="3.40.50.980">
    <property type="match status" value="2"/>
</dbReference>
<dbReference type="InterPro" id="IPR014043">
    <property type="entry name" value="Acyl_transferase_dom"/>
</dbReference>
<evidence type="ECO:0000313" key="11">
    <source>
        <dbReference type="Proteomes" id="UP000250140"/>
    </source>
</evidence>
<dbReference type="PROSITE" id="PS00455">
    <property type="entry name" value="AMP_BINDING"/>
    <property type="match status" value="1"/>
</dbReference>
<dbReference type="GO" id="GO:0044550">
    <property type="term" value="P:secondary metabolite biosynthetic process"/>
    <property type="evidence" value="ECO:0007669"/>
    <property type="project" value="UniProtKB-ARBA"/>
</dbReference>
<evidence type="ECO:0000256" key="6">
    <source>
        <dbReference type="ARBA" id="ARBA00029454"/>
    </source>
</evidence>
<dbReference type="InterPro" id="IPR014030">
    <property type="entry name" value="Ketoacyl_synth_N"/>
</dbReference>
<evidence type="ECO:0000256" key="5">
    <source>
        <dbReference type="ARBA" id="ARBA00023268"/>
    </source>
</evidence>
<name>A0A8E2FCN1_9PEZI</name>
<keyword evidence="5" id="KW-0511">Multifunctional enzyme</keyword>
<dbReference type="OrthoDB" id="5334845at2759"/>
<dbReference type="Pfam" id="PF00501">
    <property type="entry name" value="AMP-binding"/>
    <property type="match status" value="1"/>
</dbReference>
<feature type="compositionally biased region" description="Basic and acidic residues" evidence="7">
    <location>
        <begin position="471"/>
        <end position="485"/>
    </location>
</feature>
<keyword evidence="3" id="KW-0436">Ligase</keyword>
<dbReference type="Gene3D" id="1.10.1200.10">
    <property type="entry name" value="ACP-like"/>
    <property type="match status" value="2"/>
</dbReference>
<dbReference type="Pfam" id="PF08659">
    <property type="entry name" value="KR"/>
    <property type="match status" value="1"/>
</dbReference>
<dbReference type="InterPro" id="IPR036291">
    <property type="entry name" value="NAD(P)-bd_dom_sf"/>
</dbReference>
<dbReference type="SMART" id="SM00823">
    <property type="entry name" value="PKS_PP"/>
    <property type="match status" value="2"/>
</dbReference>
<proteinExistence type="inferred from homology"/>
<dbReference type="EMBL" id="KV748542">
    <property type="protein sequence ID" value="OCL14727.1"/>
    <property type="molecule type" value="Genomic_DNA"/>
</dbReference>
<keyword evidence="2" id="KW-0597">Phosphoprotein</keyword>
<feature type="domain" description="Ketosynthase family 3 (KS3)" evidence="9">
    <location>
        <begin position="670"/>
        <end position="1097"/>
    </location>
</feature>
<dbReference type="Gene3D" id="3.30.70.3290">
    <property type="match status" value="1"/>
</dbReference>
<dbReference type="SUPFAM" id="SSF51735">
    <property type="entry name" value="NAD(P)-binding Rossmann-fold domains"/>
    <property type="match status" value="3"/>
</dbReference>
<dbReference type="InterPro" id="IPR010071">
    <property type="entry name" value="AA_adenyl_dom"/>
</dbReference>
<comment type="similarity">
    <text evidence="6">Belongs to the NRP synthetase family.</text>
</comment>
<dbReference type="SUPFAM" id="SSF52151">
    <property type="entry name" value="FabD/lysophospholipase-like"/>
    <property type="match status" value="1"/>
</dbReference>
<dbReference type="Gene3D" id="2.30.38.10">
    <property type="entry name" value="Luciferase, Domain 3"/>
    <property type="match status" value="1"/>
</dbReference>
<feature type="domain" description="Carrier" evidence="8">
    <location>
        <begin position="2120"/>
        <end position="2197"/>
    </location>
</feature>
<dbReference type="GO" id="GO:0031177">
    <property type="term" value="F:phosphopantetheine binding"/>
    <property type="evidence" value="ECO:0007669"/>
    <property type="project" value="InterPro"/>
</dbReference>
<dbReference type="Pfam" id="PF07993">
    <property type="entry name" value="NAD_binding_4"/>
    <property type="match status" value="1"/>
</dbReference>
<dbReference type="InterPro" id="IPR020845">
    <property type="entry name" value="AMP-binding_CS"/>
</dbReference>
<dbReference type="SMART" id="SM00825">
    <property type="entry name" value="PKS_KS"/>
    <property type="match status" value="1"/>
</dbReference>
<dbReference type="SMART" id="SM00827">
    <property type="entry name" value="PKS_AT"/>
    <property type="match status" value="1"/>
</dbReference>
<dbReference type="InterPro" id="IPR013120">
    <property type="entry name" value="FAR_NAD-bd"/>
</dbReference>
<evidence type="ECO:0000256" key="3">
    <source>
        <dbReference type="ARBA" id="ARBA00022598"/>
    </source>
</evidence>
<dbReference type="SUPFAM" id="SSF53901">
    <property type="entry name" value="Thiolase-like"/>
    <property type="match status" value="1"/>
</dbReference>
<dbReference type="Pfam" id="PF02801">
    <property type="entry name" value="Ketoacyl-synt_C"/>
    <property type="match status" value="1"/>
</dbReference>
<dbReference type="PROSITE" id="PS00012">
    <property type="entry name" value="PHOSPHOPANTETHEINE"/>
    <property type="match status" value="1"/>
</dbReference>
<dbReference type="CDD" id="cd08956">
    <property type="entry name" value="KR_3_FAS_SDR_x"/>
    <property type="match status" value="1"/>
</dbReference>
<dbReference type="GO" id="GO:0006633">
    <property type="term" value="P:fatty acid biosynthetic process"/>
    <property type="evidence" value="ECO:0007669"/>
    <property type="project" value="TreeGrafter"/>
</dbReference>
<dbReference type="InterPro" id="IPR020841">
    <property type="entry name" value="PKS_Beta-ketoAc_synthase_dom"/>
</dbReference>
<protein>
    <submittedName>
        <fullName evidence="10">Nonribosomal peptide synthetase 7</fullName>
    </submittedName>
</protein>
<dbReference type="InterPro" id="IPR045851">
    <property type="entry name" value="AMP-bd_C_sf"/>
</dbReference>
<organism evidence="10 11">
    <name type="scientific">Glonium stellatum</name>
    <dbReference type="NCBI Taxonomy" id="574774"/>
    <lineage>
        <taxon>Eukaryota</taxon>
        <taxon>Fungi</taxon>
        <taxon>Dikarya</taxon>
        <taxon>Ascomycota</taxon>
        <taxon>Pezizomycotina</taxon>
        <taxon>Dothideomycetes</taxon>
        <taxon>Pleosporomycetidae</taxon>
        <taxon>Gloniales</taxon>
        <taxon>Gloniaceae</taxon>
        <taxon>Glonium</taxon>
    </lineage>
</organism>
<dbReference type="InterPro" id="IPR006162">
    <property type="entry name" value="Ppantetheine_attach_site"/>
</dbReference>
<dbReference type="PANTHER" id="PTHR43775">
    <property type="entry name" value="FATTY ACID SYNTHASE"/>
    <property type="match status" value="1"/>
</dbReference>
<dbReference type="PANTHER" id="PTHR43775:SF51">
    <property type="entry name" value="INACTIVE PHENOLPHTHIOCEROL SYNTHESIS POLYKETIDE SYNTHASE TYPE I PKS1-RELATED"/>
    <property type="match status" value="1"/>
</dbReference>
<keyword evidence="4" id="KW-0808">Transferase</keyword>
<dbReference type="Proteomes" id="UP000250140">
    <property type="component" value="Unassembled WGS sequence"/>
</dbReference>
<dbReference type="SMART" id="SM00822">
    <property type="entry name" value="PKS_KR"/>
    <property type="match status" value="1"/>
</dbReference>
<dbReference type="Pfam" id="PF00550">
    <property type="entry name" value="PP-binding"/>
    <property type="match status" value="2"/>
</dbReference>
<dbReference type="SUPFAM" id="SSF55048">
    <property type="entry name" value="Probable ACP-binding domain of malonyl-CoA ACP transacylase"/>
    <property type="match status" value="1"/>
</dbReference>
<keyword evidence="1" id="KW-0596">Phosphopantetheine</keyword>
<dbReference type="SUPFAM" id="SSF47336">
    <property type="entry name" value="ACP-like"/>
    <property type="match status" value="2"/>
</dbReference>
<dbReference type="CDD" id="cd05930">
    <property type="entry name" value="A_NRPS"/>
    <property type="match status" value="1"/>
</dbReference>